<sequence>MMRDSGLAVISDTTEWMYVNKPSEQILTSHSVGGNSSDGVLDGVRENDTSAVIQLNHVPSFGGVAVDGTVTGIHSTRFLKAVARDFVIRTMVILSAGLLVLCLLLAVCCLIWCNIRNGSDRNRYISKCMLNHLFIFLRGWWSCIIQILKIALYNALMA</sequence>
<keyword evidence="1" id="KW-0472">Membrane</keyword>
<feature type="transmembrane region" description="Helical" evidence="1">
    <location>
        <begin position="86"/>
        <end position="112"/>
    </location>
</feature>
<feature type="transmembrane region" description="Helical" evidence="1">
    <location>
        <begin position="133"/>
        <end position="156"/>
    </location>
</feature>
<name>A0A3P7INJ6_STRVU</name>
<evidence type="ECO:0000313" key="3">
    <source>
        <dbReference type="Proteomes" id="UP000270094"/>
    </source>
</evidence>
<keyword evidence="1" id="KW-0812">Transmembrane</keyword>
<dbReference type="EMBL" id="UYYB01094529">
    <property type="protein sequence ID" value="VDM74561.1"/>
    <property type="molecule type" value="Genomic_DNA"/>
</dbReference>
<dbReference type="AlphaFoldDB" id="A0A3P7INJ6"/>
<accession>A0A3P7INJ6</accession>
<dbReference type="Proteomes" id="UP000270094">
    <property type="component" value="Unassembled WGS sequence"/>
</dbReference>
<protein>
    <submittedName>
        <fullName evidence="2">Uncharacterized protein</fullName>
    </submittedName>
</protein>
<proteinExistence type="predicted"/>
<evidence type="ECO:0000313" key="2">
    <source>
        <dbReference type="EMBL" id="VDM74561.1"/>
    </source>
</evidence>
<keyword evidence="3" id="KW-1185">Reference proteome</keyword>
<keyword evidence="1" id="KW-1133">Transmembrane helix</keyword>
<gene>
    <name evidence="2" type="ORF">SVUK_LOCUS9559</name>
</gene>
<reference evidence="2 3" key="1">
    <citation type="submission" date="2018-11" db="EMBL/GenBank/DDBJ databases">
        <authorList>
            <consortium name="Pathogen Informatics"/>
        </authorList>
    </citation>
    <scope>NUCLEOTIDE SEQUENCE [LARGE SCALE GENOMIC DNA]</scope>
</reference>
<organism evidence="2 3">
    <name type="scientific">Strongylus vulgaris</name>
    <name type="common">Blood worm</name>
    <dbReference type="NCBI Taxonomy" id="40348"/>
    <lineage>
        <taxon>Eukaryota</taxon>
        <taxon>Metazoa</taxon>
        <taxon>Ecdysozoa</taxon>
        <taxon>Nematoda</taxon>
        <taxon>Chromadorea</taxon>
        <taxon>Rhabditida</taxon>
        <taxon>Rhabditina</taxon>
        <taxon>Rhabditomorpha</taxon>
        <taxon>Strongyloidea</taxon>
        <taxon>Strongylidae</taxon>
        <taxon>Strongylus</taxon>
    </lineage>
</organism>
<evidence type="ECO:0000256" key="1">
    <source>
        <dbReference type="SAM" id="Phobius"/>
    </source>
</evidence>